<geneLocation type="plasmid" evidence="4">
    <name>pjcm18538 dna</name>
</geneLocation>
<dbReference type="Proteomes" id="UP000467428">
    <property type="component" value="Chromosome"/>
</dbReference>
<dbReference type="KEGG" id="marz:MARA_11570"/>
<proteinExistence type="predicted"/>
<dbReference type="InterPro" id="IPR003870">
    <property type="entry name" value="DUF222"/>
</dbReference>
<dbReference type="AlphaFoldDB" id="A0A7I7RUP7"/>
<sequence>MDELSGNADDVRGIKAEVTNSEIGVGDADRSDESDRSHADAEGETADGVPDADSPTAETDANHDVPDEPGGSGGAGAHTNRDQPATRPGAILGGPFLPGALARRFALTAKIRKVCHPGDSPPEPRYTPSRRLAEFVRCRDLTCRFPGCSEPATTADIDHTIAWPIGPTCASNLKCLCRRHHLLKTFWGGPNGWRDRQLPDGTIIWTSPRGRTYTTEPGSKLLFPSLCVPTGPVAITDAARTAAASETNPGLTMPRRKQTRARDRARRIADDRRLNEAGAELLDPGVRVARVTPHPSL</sequence>
<feature type="region of interest" description="Disordered" evidence="1">
    <location>
        <begin position="242"/>
        <end position="261"/>
    </location>
</feature>
<dbReference type="RefSeq" id="WP_163917588.1">
    <property type="nucleotide sequence ID" value="NZ_AP022593.1"/>
</dbReference>
<reference evidence="3 4" key="1">
    <citation type="journal article" date="2019" name="Emerg. Microbes Infect.">
        <title>Comprehensive subspecies identification of 175 nontuberculous mycobacteria species based on 7547 genomic profiles.</title>
        <authorList>
            <person name="Matsumoto Y."/>
            <person name="Kinjo T."/>
            <person name="Motooka D."/>
            <person name="Nabeya D."/>
            <person name="Jung N."/>
            <person name="Uechi K."/>
            <person name="Horii T."/>
            <person name="Iida T."/>
            <person name="Fujita J."/>
            <person name="Nakamura S."/>
        </authorList>
    </citation>
    <scope>NUCLEOTIDE SEQUENCE [LARGE SCALE GENOMIC DNA]</scope>
    <source>
        <strain evidence="3 4">JCM 18538</strain>
    </source>
</reference>
<evidence type="ECO:0000256" key="1">
    <source>
        <dbReference type="SAM" id="MobiDB-lite"/>
    </source>
</evidence>
<gene>
    <name evidence="3" type="ORF">MARA_11570</name>
</gene>
<name>A0A7I7RUP7_9MYCO</name>
<evidence type="ECO:0000313" key="4">
    <source>
        <dbReference type="Proteomes" id="UP000467428"/>
    </source>
</evidence>
<dbReference type="SMART" id="SM00507">
    <property type="entry name" value="HNHc"/>
    <property type="match status" value="1"/>
</dbReference>
<evidence type="ECO:0000313" key="3">
    <source>
        <dbReference type="EMBL" id="BBY47689.1"/>
    </source>
</evidence>
<feature type="region of interest" description="Disordered" evidence="1">
    <location>
        <begin position="1"/>
        <end position="92"/>
    </location>
</feature>
<dbReference type="InterPro" id="IPR003615">
    <property type="entry name" value="HNH_nuc"/>
</dbReference>
<evidence type="ECO:0000259" key="2">
    <source>
        <dbReference type="SMART" id="SM00507"/>
    </source>
</evidence>
<dbReference type="Pfam" id="PF02720">
    <property type="entry name" value="DUF222"/>
    <property type="match status" value="1"/>
</dbReference>
<dbReference type="CDD" id="cd00085">
    <property type="entry name" value="HNHc"/>
    <property type="match status" value="1"/>
</dbReference>
<organism evidence="3 4">
    <name type="scientific">Mycolicibacterium arabiense</name>
    <dbReference type="NCBI Taxonomy" id="1286181"/>
    <lineage>
        <taxon>Bacteria</taxon>
        <taxon>Bacillati</taxon>
        <taxon>Actinomycetota</taxon>
        <taxon>Actinomycetes</taxon>
        <taxon>Mycobacteriales</taxon>
        <taxon>Mycobacteriaceae</taxon>
        <taxon>Mycolicibacterium</taxon>
    </lineage>
</organism>
<keyword evidence="4" id="KW-1185">Reference proteome</keyword>
<feature type="domain" description="HNH nuclease" evidence="2">
    <location>
        <begin position="131"/>
        <end position="182"/>
    </location>
</feature>
<dbReference type="EMBL" id="AP022593">
    <property type="protein sequence ID" value="BBY47689.1"/>
    <property type="molecule type" value="Genomic_DNA"/>
</dbReference>
<accession>A0A7I7RUP7</accession>
<feature type="compositionally biased region" description="Basic and acidic residues" evidence="1">
    <location>
        <begin position="27"/>
        <end position="41"/>
    </location>
</feature>
<protein>
    <recommendedName>
        <fullName evidence="2">HNH nuclease domain-containing protein</fullName>
    </recommendedName>
</protein>